<gene>
    <name evidence="3" type="ORF">ACFO4N_04020</name>
</gene>
<accession>A0ABV9GHX0</accession>
<keyword evidence="4" id="KW-1185">Reference proteome</keyword>
<organism evidence="3 4">
    <name type="scientific">Camelliibacillus cellulosilyticus</name>
    <dbReference type="NCBI Taxonomy" id="2174486"/>
    <lineage>
        <taxon>Bacteria</taxon>
        <taxon>Bacillati</taxon>
        <taxon>Bacillota</taxon>
        <taxon>Bacilli</taxon>
        <taxon>Bacillales</taxon>
        <taxon>Sporolactobacillaceae</taxon>
        <taxon>Camelliibacillus</taxon>
    </lineage>
</organism>
<evidence type="ECO:0000313" key="4">
    <source>
        <dbReference type="Proteomes" id="UP001596022"/>
    </source>
</evidence>
<dbReference type="PANTHER" id="PTHR31157">
    <property type="entry name" value="SCP DOMAIN-CONTAINING PROTEIN"/>
    <property type="match status" value="1"/>
</dbReference>
<sequence>MKRLIVLLLIVIICYVSKPLWEEPVQKLVPSSIRDAVRSALDFGKDKDNLSQHLNSLFKSPEHTPPESKDKNVETPKLTVPKDHIFSIHNIELGEPKTEVEQKIGKPKRTSKSEYGVNWTTYHENYHNFMMVAYDKNNRVRGLFTNQDLIASSTGIKLGSPKRLVQKQLGPPESTIRKGLINYRLNSQGEYDTFLLDNSYVTIFYDKHNNNTVTAIQIIDKALEQNKQAIYTKPSQQLSAGFEYQLFDLTNASRVMHKMPVLKWDNRVSETARKHSLDMAKNQYFDHINLQGQSPFDRMKEDHITFITAGENIAYGQFSSIFAHEGLMNSLGHRKNILQKNYKYLGVGVAFNHESQPYYTEDFYSHFPSP</sequence>
<dbReference type="Gene3D" id="3.40.33.10">
    <property type="entry name" value="CAP"/>
    <property type="match status" value="1"/>
</dbReference>
<dbReference type="CDD" id="cd05379">
    <property type="entry name" value="CAP_bacterial"/>
    <property type="match status" value="1"/>
</dbReference>
<dbReference type="Proteomes" id="UP001596022">
    <property type="component" value="Unassembled WGS sequence"/>
</dbReference>
<evidence type="ECO:0000313" key="3">
    <source>
        <dbReference type="EMBL" id="MFC4617894.1"/>
    </source>
</evidence>
<feature type="domain" description="SCP" evidence="1">
    <location>
        <begin position="248"/>
        <end position="356"/>
    </location>
</feature>
<evidence type="ECO:0000259" key="1">
    <source>
        <dbReference type="Pfam" id="PF00188"/>
    </source>
</evidence>
<dbReference type="InterPro" id="IPR029410">
    <property type="entry name" value="CAP_assoc"/>
</dbReference>
<dbReference type="Pfam" id="PF00188">
    <property type="entry name" value="CAP"/>
    <property type="match status" value="1"/>
</dbReference>
<proteinExistence type="predicted"/>
<dbReference type="SUPFAM" id="SSF55797">
    <property type="entry name" value="PR-1-like"/>
    <property type="match status" value="1"/>
</dbReference>
<evidence type="ECO:0000259" key="2">
    <source>
        <dbReference type="Pfam" id="PF14504"/>
    </source>
</evidence>
<dbReference type="InterPro" id="IPR035940">
    <property type="entry name" value="CAP_sf"/>
</dbReference>
<dbReference type="Pfam" id="PF14504">
    <property type="entry name" value="CAP_assoc_N"/>
    <property type="match status" value="1"/>
</dbReference>
<dbReference type="PANTHER" id="PTHR31157:SF1">
    <property type="entry name" value="SCP DOMAIN-CONTAINING PROTEIN"/>
    <property type="match status" value="1"/>
</dbReference>
<comment type="caution">
    <text evidence="3">The sequence shown here is derived from an EMBL/GenBank/DDBJ whole genome shotgun (WGS) entry which is preliminary data.</text>
</comment>
<protein>
    <submittedName>
        <fullName evidence="3">CAP domain-containing protein</fullName>
    </submittedName>
</protein>
<reference evidence="4" key="1">
    <citation type="journal article" date="2019" name="Int. J. Syst. Evol. Microbiol.">
        <title>The Global Catalogue of Microorganisms (GCM) 10K type strain sequencing project: providing services to taxonomists for standard genome sequencing and annotation.</title>
        <authorList>
            <consortium name="The Broad Institute Genomics Platform"/>
            <consortium name="The Broad Institute Genome Sequencing Center for Infectious Disease"/>
            <person name="Wu L."/>
            <person name="Ma J."/>
        </authorList>
    </citation>
    <scope>NUCLEOTIDE SEQUENCE [LARGE SCALE GENOMIC DNA]</scope>
    <source>
        <strain evidence="4">CGMCC 1.16306</strain>
    </source>
</reference>
<dbReference type="InterPro" id="IPR014044">
    <property type="entry name" value="CAP_dom"/>
</dbReference>
<dbReference type="RefSeq" id="WP_376844911.1">
    <property type="nucleotide sequence ID" value="NZ_JBHSFW010000001.1"/>
</dbReference>
<feature type="domain" description="CAP-associated" evidence="2">
    <location>
        <begin position="93"/>
        <end position="228"/>
    </location>
</feature>
<name>A0ABV9GHX0_9BACL</name>
<dbReference type="EMBL" id="JBHSFW010000001">
    <property type="protein sequence ID" value="MFC4617894.1"/>
    <property type="molecule type" value="Genomic_DNA"/>
</dbReference>